<evidence type="ECO:0000256" key="1">
    <source>
        <dbReference type="SAM" id="Phobius"/>
    </source>
</evidence>
<comment type="caution">
    <text evidence="3">The sequence shown here is derived from an EMBL/GenBank/DDBJ whole genome shotgun (WGS) entry which is preliminary data.</text>
</comment>
<gene>
    <name evidence="3" type="ORF">LQ564_25340</name>
</gene>
<keyword evidence="2" id="KW-0732">Signal</keyword>
<organism evidence="3 4">
    <name type="scientific">Massilia phyllostachyos</name>
    <dbReference type="NCBI Taxonomy" id="2898585"/>
    <lineage>
        <taxon>Bacteria</taxon>
        <taxon>Pseudomonadati</taxon>
        <taxon>Pseudomonadota</taxon>
        <taxon>Betaproteobacteria</taxon>
        <taxon>Burkholderiales</taxon>
        <taxon>Oxalobacteraceae</taxon>
        <taxon>Telluria group</taxon>
        <taxon>Massilia</taxon>
    </lineage>
</organism>
<evidence type="ECO:0000313" key="4">
    <source>
        <dbReference type="Proteomes" id="UP001179361"/>
    </source>
</evidence>
<dbReference type="Proteomes" id="UP001179361">
    <property type="component" value="Unassembled WGS sequence"/>
</dbReference>
<keyword evidence="1" id="KW-1133">Transmembrane helix</keyword>
<keyword evidence="4" id="KW-1185">Reference proteome</keyword>
<evidence type="ECO:0000313" key="3">
    <source>
        <dbReference type="EMBL" id="MCD2519634.1"/>
    </source>
</evidence>
<dbReference type="RefSeq" id="WP_231060902.1">
    <property type="nucleotide sequence ID" value="NZ_JAJNOC010000017.1"/>
</dbReference>
<dbReference type="EMBL" id="JAJNOC010000017">
    <property type="protein sequence ID" value="MCD2519634.1"/>
    <property type="molecule type" value="Genomic_DNA"/>
</dbReference>
<feature type="signal peptide" evidence="2">
    <location>
        <begin position="1"/>
        <end position="19"/>
    </location>
</feature>
<sequence>MARKLVGAAAALIATFACAADGIQHASPTGIKGALEAEYIGLLPGDSFRMRSGKCSDCKVPKQSLWYFEKEPIAVPGARSIASGFYPGVDRMSDVARWAAGSHAERLDHPSVVWIGAPSILAGAVMLPGAQRVRTLGGTELDVRLVPRIPTNLSYANGDTATWLGGREVRIRGSLDITDGKEAFVARTIWPVDFAFQPASMQSKPLQNPADLEAFVREPIKNARGIETRLVWERHPGQLRDWKQKPVLGFILNGAQGDDDESLGGHFAVATGRIGDNGEWSNWAVNNFYNLDSFSEKGIVAATLPMDNYLMDLNSGQQYYRPSYMLVAVLNNARTAAAFQGGVQRVFNHFYRHDFQYRHASANCAGISVDVFDALGWTIPKRGPTAPLKSLAAYGYLAAKDGSLQSGRKIYDYLNEEQTRLLPAVAFDAMGQDLLQIVGAGGKPQRALSAYEQQLRSDVEAIFLVRIPQVPSSRVFGSAPVYSFDEFQARVPADQKDWKIVPVEPRPFPAALRDPSSIAEEDPSPVPLPIAGIVVGVFGLLGALLAWRRKKKAAARKQAARQSAELVH</sequence>
<reference evidence="3" key="1">
    <citation type="submission" date="2021-11" db="EMBL/GenBank/DDBJ databases">
        <title>The complete genome of Massilia sp sp. G4R7.</title>
        <authorList>
            <person name="Liu L."/>
            <person name="Yue J."/>
            <person name="Yuan J."/>
            <person name="Yang F."/>
            <person name="Li L."/>
        </authorList>
    </citation>
    <scope>NUCLEOTIDE SEQUENCE</scope>
    <source>
        <strain evidence="3">G4R7</strain>
    </source>
</reference>
<keyword evidence="1" id="KW-0472">Membrane</keyword>
<feature type="chain" id="PRO_5046505123" evidence="2">
    <location>
        <begin position="20"/>
        <end position="568"/>
    </location>
</feature>
<accession>A0ABS8QCZ8</accession>
<proteinExistence type="predicted"/>
<feature type="transmembrane region" description="Helical" evidence="1">
    <location>
        <begin position="526"/>
        <end position="547"/>
    </location>
</feature>
<dbReference type="PROSITE" id="PS51257">
    <property type="entry name" value="PROKAR_LIPOPROTEIN"/>
    <property type="match status" value="1"/>
</dbReference>
<protein>
    <submittedName>
        <fullName evidence="3">Uncharacterized protein</fullName>
    </submittedName>
</protein>
<evidence type="ECO:0000256" key="2">
    <source>
        <dbReference type="SAM" id="SignalP"/>
    </source>
</evidence>
<keyword evidence="1" id="KW-0812">Transmembrane</keyword>
<name>A0ABS8QCZ8_9BURK</name>